<dbReference type="GO" id="GO:0008270">
    <property type="term" value="F:zinc ion binding"/>
    <property type="evidence" value="ECO:0007669"/>
    <property type="project" value="UniProtKB-KW"/>
</dbReference>
<comment type="catalytic activity">
    <reaction evidence="1 5">
        <text>S-ubiquitinyl-[E2 ubiquitin-conjugating enzyme]-L-cysteine + [acceptor protein]-L-lysine = [E2 ubiquitin-conjugating enzyme]-L-cysteine + N(6)-ubiquitinyl-[acceptor protein]-L-lysine.</text>
        <dbReference type="EC" id="2.3.2.27"/>
    </reaction>
</comment>
<dbReference type="GO" id="GO:0061630">
    <property type="term" value="F:ubiquitin protein ligase activity"/>
    <property type="evidence" value="ECO:0007669"/>
    <property type="project" value="UniProtKB-UniRule"/>
</dbReference>
<dbReference type="InterPro" id="IPR039396">
    <property type="entry name" value="Deltex_C"/>
</dbReference>
<name>A0A8S4BCQ2_9TELE</name>
<dbReference type="Gene3D" id="3.30.390.130">
    <property type="match status" value="1"/>
</dbReference>
<dbReference type="GO" id="GO:0005737">
    <property type="term" value="C:cytoplasm"/>
    <property type="evidence" value="ECO:0007669"/>
    <property type="project" value="UniProtKB-SubCell"/>
</dbReference>
<dbReference type="EMBL" id="CAJRST010017779">
    <property type="protein sequence ID" value="CAG5945479.1"/>
    <property type="molecule type" value="Genomic_DNA"/>
</dbReference>
<evidence type="ECO:0000256" key="1">
    <source>
        <dbReference type="ARBA" id="ARBA00000900"/>
    </source>
</evidence>
<proteinExistence type="inferred from homology"/>
<keyword evidence="4 5" id="KW-0479">Metal-binding</keyword>
<protein>
    <recommendedName>
        <fullName evidence="5">E3 ubiquitin-protein ligase</fullName>
        <ecNumber evidence="5">2.3.2.27</ecNumber>
    </recommendedName>
</protein>
<organism evidence="8 9">
    <name type="scientific">Menidia menidia</name>
    <name type="common">Atlantic silverside</name>
    <dbReference type="NCBI Taxonomy" id="238744"/>
    <lineage>
        <taxon>Eukaryota</taxon>
        <taxon>Metazoa</taxon>
        <taxon>Chordata</taxon>
        <taxon>Craniata</taxon>
        <taxon>Vertebrata</taxon>
        <taxon>Euteleostomi</taxon>
        <taxon>Actinopterygii</taxon>
        <taxon>Neopterygii</taxon>
        <taxon>Teleostei</taxon>
        <taxon>Neoteleostei</taxon>
        <taxon>Acanthomorphata</taxon>
        <taxon>Ovalentaria</taxon>
        <taxon>Atherinomorphae</taxon>
        <taxon>Atheriniformes</taxon>
        <taxon>Atherinopsidae</taxon>
        <taxon>Menidiinae</taxon>
        <taxon>Menidia</taxon>
    </lineage>
</organism>
<sequence length="205" mass="22001">MSAAALPVCLTRPPKLVLHPPPVSKGDIKPVPGFGHCCRKTTRKQARKGLYHLHGASGGAVGVPGPGAGPGLQTRAGGPPGPVRTPVPPPVPGGHVQQREQRRECPTCKTIYGVKTGSQPAGKMEYHVIPHSLPGHPDCKSIRIIYNITPGIQGPEHPNPGKPFTARGFPRHCYLPDSDKGRKHERIKSRNNYKPSIWILAPITL</sequence>
<dbReference type="GO" id="GO:0007219">
    <property type="term" value="P:Notch signaling pathway"/>
    <property type="evidence" value="ECO:0007669"/>
    <property type="project" value="InterPro"/>
</dbReference>
<evidence type="ECO:0000256" key="6">
    <source>
        <dbReference type="SAM" id="MobiDB-lite"/>
    </source>
</evidence>
<keyword evidence="5" id="KW-0863">Zinc-finger</keyword>
<reference evidence="8" key="1">
    <citation type="submission" date="2021-05" db="EMBL/GenBank/DDBJ databases">
        <authorList>
            <person name="Tigano A."/>
        </authorList>
    </citation>
    <scope>NUCLEOTIDE SEQUENCE</scope>
</reference>
<evidence type="ECO:0000256" key="3">
    <source>
        <dbReference type="ARBA" id="ARBA00022679"/>
    </source>
</evidence>
<dbReference type="OrthoDB" id="8906585at2759"/>
<keyword evidence="9" id="KW-1185">Reference proteome</keyword>
<dbReference type="EC" id="2.3.2.27" evidence="5"/>
<dbReference type="AlphaFoldDB" id="A0A8S4BCQ2"/>
<evidence type="ECO:0000256" key="5">
    <source>
        <dbReference type="RuleBase" id="RU367105"/>
    </source>
</evidence>
<evidence type="ECO:0000313" key="9">
    <source>
        <dbReference type="Proteomes" id="UP000677803"/>
    </source>
</evidence>
<feature type="region of interest" description="Disordered" evidence="6">
    <location>
        <begin position="64"/>
        <end position="103"/>
    </location>
</feature>
<comment type="subcellular location">
    <subcellularLocation>
        <location evidence="5">Cytoplasm</location>
    </subcellularLocation>
</comment>
<comment type="similarity">
    <text evidence="5">Belongs to the Deltex family.</text>
</comment>
<gene>
    <name evidence="8" type="ORF">MMEN_LOCUS14068</name>
</gene>
<evidence type="ECO:0000259" key="7">
    <source>
        <dbReference type="Pfam" id="PF18102"/>
    </source>
</evidence>
<feature type="compositionally biased region" description="Pro residues" evidence="6">
    <location>
        <begin position="79"/>
        <end position="92"/>
    </location>
</feature>
<comment type="pathway">
    <text evidence="2 5">Protein modification; protein ubiquitination.</text>
</comment>
<keyword evidence="5" id="KW-0963">Cytoplasm</keyword>
<keyword evidence="3 5" id="KW-0808">Transferase</keyword>
<dbReference type="Pfam" id="PF18102">
    <property type="entry name" value="DTC"/>
    <property type="match status" value="1"/>
</dbReference>
<evidence type="ECO:0000256" key="4">
    <source>
        <dbReference type="ARBA" id="ARBA00022723"/>
    </source>
</evidence>
<dbReference type="Proteomes" id="UP000677803">
    <property type="component" value="Unassembled WGS sequence"/>
</dbReference>
<feature type="domain" description="Deltex C-terminal" evidence="7">
    <location>
        <begin position="116"/>
        <end position="186"/>
    </location>
</feature>
<accession>A0A8S4BCQ2</accession>
<evidence type="ECO:0000256" key="2">
    <source>
        <dbReference type="ARBA" id="ARBA00004906"/>
    </source>
</evidence>
<evidence type="ECO:0000313" key="8">
    <source>
        <dbReference type="EMBL" id="CAG5945479.1"/>
    </source>
</evidence>
<dbReference type="InterPro" id="IPR039398">
    <property type="entry name" value="Deltex_fam"/>
</dbReference>
<dbReference type="PANTHER" id="PTHR12622">
    <property type="entry name" value="DELTEX-RELATED"/>
    <property type="match status" value="1"/>
</dbReference>
<comment type="caution">
    <text evidence="8">The sequence shown here is derived from an EMBL/GenBank/DDBJ whole genome shotgun (WGS) entry which is preliminary data.</text>
</comment>
<keyword evidence="5" id="KW-0862">Zinc</keyword>
<dbReference type="InterPro" id="IPR039399">
    <property type="entry name" value="Deltex_C_sf"/>
</dbReference>
<dbReference type="GO" id="GO:0016567">
    <property type="term" value="P:protein ubiquitination"/>
    <property type="evidence" value="ECO:0007669"/>
    <property type="project" value="UniProtKB-UniRule"/>
</dbReference>